<keyword evidence="5" id="KW-1185">Reference proteome</keyword>
<protein>
    <recommendedName>
        <fullName evidence="6">Zinc finger MYM-type protein 1</fullName>
    </recommendedName>
</protein>
<dbReference type="InterPro" id="IPR008906">
    <property type="entry name" value="HATC_C_dom"/>
</dbReference>
<keyword evidence="1" id="KW-0175">Coiled coil</keyword>
<dbReference type="OMA" id="DRTILAC"/>
<dbReference type="InterPro" id="IPR025398">
    <property type="entry name" value="DUF4371"/>
</dbReference>
<evidence type="ECO:0008006" key="6">
    <source>
        <dbReference type="Google" id="ProtNLM"/>
    </source>
</evidence>
<feature type="domain" description="DUF4371" evidence="3">
    <location>
        <begin position="46"/>
        <end position="224"/>
    </location>
</feature>
<dbReference type="GeneTree" id="ENSGT00940000154356"/>
<dbReference type="Ensembl" id="ENSCPBT00000018375.1">
    <property type="protein sequence ID" value="ENSCPBP00000015514.1"/>
    <property type="gene ID" value="ENSCPBG00000011460.1"/>
</dbReference>
<dbReference type="AlphaFoldDB" id="A0A8C3FXJ7"/>
<sequence length="660" mass="75044">LFSNFSIAHESHKKAEKELFLTKFHLFNDRTVLAGLTAERKEIEKNRMILGRIIDAVLFLGIQGLAFRSDHEFQGLGSPSTNEGNFLELIKLLAKNDTLLKQHLLLSDQNATYLSPDIQNDLIQSLSAELLSKIVAEIKVAKYFAVIVDSTIDISRTDQFSLSLRYVTVNGDAVERFIQFSELPGASAEDVFNILLSAIKNLGLSITMCYGQSYDGASTMSGEIASLQSRIREIAPNALFMHCCAHHFNLILIDALSSNIQTRLFFGTLESLYTFFSGSLPRLSILKEEQCNLIESFALTLKKRCDTRWASRKSAVEAVLQNLPALVIALQRIVDGEIKNCTPKQLAEAKGILTTLDTYEFLVLLIFWSKVLKKAFHLSTYLQKSSLDLVTASHLIQIFENDMKNIRREFESEFKQIEKEATELARKCDITTEYKQHRIHKRKRFHEEIAEDEEGIFDAREKFIVESYLVSLDSVINSTSKRFEHFKNVAANFSGLDPKRFDNADNVKKLEFLADMYSDVIDSQTKIVEEFLSFKDIYKEIMSTSGRVKSSVDEKPTINSVLKFMIANDMCCIYPNLSRLYHIFLTLPISSAVAEQSFSRLKLIKSYLRSTMGKDRLSGLALLSIERQLATEVDYNKVIDNFARMKLRQKRLMGGETEAQ</sequence>
<organism evidence="4 5">
    <name type="scientific">Chrysemys picta bellii</name>
    <name type="common">Western painted turtle</name>
    <name type="synonym">Emys bellii</name>
    <dbReference type="NCBI Taxonomy" id="8478"/>
    <lineage>
        <taxon>Eukaryota</taxon>
        <taxon>Metazoa</taxon>
        <taxon>Chordata</taxon>
        <taxon>Craniata</taxon>
        <taxon>Vertebrata</taxon>
        <taxon>Euteleostomi</taxon>
        <taxon>Archelosauria</taxon>
        <taxon>Testudinata</taxon>
        <taxon>Testudines</taxon>
        <taxon>Cryptodira</taxon>
        <taxon>Durocryptodira</taxon>
        <taxon>Testudinoidea</taxon>
        <taxon>Emydidae</taxon>
        <taxon>Chrysemys</taxon>
    </lineage>
</organism>
<name>A0A8C3FXJ7_CHRPI</name>
<evidence type="ECO:0000256" key="1">
    <source>
        <dbReference type="SAM" id="Coils"/>
    </source>
</evidence>
<evidence type="ECO:0000313" key="4">
    <source>
        <dbReference type="Ensembl" id="ENSCPBP00000015514.1"/>
    </source>
</evidence>
<feature type="coiled-coil region" evidence="1">
    <location>
        <begin position="400"/>
        <end position="427"/>
    </location>
</feature>
<accession>A0A8C3FXJ7</accession>
<dbReference type="Pfam" id="PF14291">
    <property type="entry name" value="DUF4371"/>
    <property type="match status" value="1"/>
</dbReference>
<proteinExistence type="predicted"/>
<evidence type="ECO:0000259" key="3">
    <source>
        <dbReference type="Pfam" id="PF14291"/>
    </source>
</evidence>
<dbReference type="Proteomes" id="UP000694380">
    <property type="component" value="Unplaced"/>
</dbReference>
<dbReference type="Pfam" id="PF05699">
    <property type="entry name" value="Dimer_Tnp_hAT"/>
    <property type="match status" value="1"/>
</dbReference>
<dbReference type="InterPro" id="IPR012337">
    <property type="entry name" value="RNaseH-like_sf"/>
</dbReference>
<dbReference type="GO" id="GO:0046983">
    <property type="term" value="F:protein dimerization activity"/>
    <property type="evidence" value="ECO:0007669"/>
    <property type="project" value="InterPro"/>
</dbReference>
<feature type="domain" description="HAT C-terminal dimerisation" evidence="2">
    <location>
        <begin position="561"/>
        <end position="629"/>
    </location>
</feature>
<reference evidence="4" key="1">
    <citation type="submission" date="2025-08" db="UniProtKB">
        <authorList>
            <consortium name="Ensembl"/>
        </authorList>
    </citation>
    <scope>IDENTIFICATION</scope>
</reference>
<dbReference type="PANTHER" id="PTHR45749">
    <property type="match status" value="1"/>
</dbReference>
<evidence type="ECO:0000313" key="5">
    <source>
        <dbReference type="Proteomes" id="UP000694380"/>
    </source>
</evidence>
<reference evidence="4" key="2">
    <citation type="submission" date="2025-09" db="UniProtKB">
        <authorList>
            <consortium name="Ensembl"/>
        </authorList>
    </citation>
    <scope>IDENTIFICATION</scope>
</reference>
<dbReference type="PANTHER" id="PTHR45749:SF21">
    <property type="entry name" value="DUF4371 DOMAIN-CONTAINING PROTEIN"/>
    <property type="match status" value="1"/>
</dbReference>
<dbReference type="SUPFAM" id="SSF53098">
    <property type="entry name" value="Ribonuclease H-like"/>
    <property type="match status" value="1"/>
</dbReference>
<evidence type="ECO:0000259" key="2">
    <source>
        <dbReference type="Pfam" id="PF05699"/>
    </source>
</evidence>